<dbReference type="EMBL" id="MU274901">
    <property type="protein sequence ID" value="KAI0093884.1"/>
    <property type="molecule type" value="Genomic_DNA"/>
</dbReference>
<dbReference type="Proteomes" id="UP001055072">
    <property type="component" value="Unassembled WGS sequence"/>
</dbReference>
<reference evidence="1" key="1">
    <citation type="journal article" date="2021" name="Environ. Microbiol.">
        <title>Gene family expansions and transcriptome signatures uncover fungal adaptations to wood decay.</title>
        <authorList>
            <person name="Hage H."/>
            <person name="Miyauchi S."/>
            <person name="Viragh M."/>
            <person name="Drula E."/>
            <person name="Min B."/>
            <person name="Chaduli D."/>
            <person name="Navarro D."/>
            <person name="Favel A."/>
            <person name="Norest M."/>
            <person name="Lesage-Meessen L."/>
            <person name="Balint B."/>
            <person name="Merenyi Z."/>
            <person name="de Eugenio L."/>
            <person name="Morin E."/>
            <person name="Martinez A.T."/>
            <person name="Baldrian P."/>
            <person name="Stursova M."/>
            <person name="Martinez M.J."/>
            <person name="Novotny C."/>
            <person name="Magnuson J.K."/>
            <person name="Spatafora J.W."/>
            <person name="Maurice S."/>
            <person name="Pangilinan J."/>
            <person name="Andreopoulos W."/>
            <person name="LaButti K."/>
            <person name="Hundley H."/>
            <person name="Na H."/>
            <person name="Kuo A."/>
            <person name="Barry K."/>
            <person name="Lipzen A."/>
            <person name="Henrissat B."/>
            <person name="Riley R."/>
            <person name="Ahrendt S."/>
            <person name="Nagy L.G."/>
            <person name="Grigoriev I.V."/>
            <person name="Martin F."/>
            <person name="Rosso M.N."/>
        </authorList>
    </citation>
    <scope>NUCLEOTIDE SEQUENCE</scope>
    <source>
        <strain evidence="1">CBS 384.51</strain>
    </source>
</reference>
<name>A0ACB8UI19_9APHY</name>
<evidence type="ECO:0000313" key="2">
    <source>
        <dbReference type="Proteomes" id="UP001055072"/>
    </source>
</evidence>
<organism evidence="1 2">
    <name type="scientific">Irpex rosettiformis</name>
    <dbReference type="NCBI Taxonomy" id="378272"/>
    <lineage>
        <taxon>Eukaryota</taxon>
        <taxon>Fungi</taxon>
        <taxon>Dikarya</taxon>
        <taxon>Basidiomycota</taxon>
        <taxon>Agaricomycotina</taxon>
        <taxon>Agaricomycetes</taxon>
        <taxon>Polyporales</taxon>
        <taxon>Irpicaceae</taxon>
        <taxon>Irpex</taxon>
    </lineage>
</organism>
<sequence>MLRKPVLNALQRRSFVSTVLLTRNWENETVNVLKNEAKKRGLLQTGNKSTLVSRLRDFEREQVSQSGPPPVIQQQVRLASTTEVPGIPSSSRPSPIPPNYPKEFLDVKIPDVSQLPPEPPVEAPFVPDFWESSRVKAELAPPPPPESSPIKVLAVAGAATHIGGGPSHNLYSPESSAAAEPVTKDEPIPFSEASEEQKPSGLLSFLGIFLGTYIGAWWFTPQSEFAKEEVQGVEAPAKH</sequence>
<proteinExistence type="predicted"/>
<keyword evidence="2" id="KW-1185">Reference proteome</keyword>
<protein>
    <submittedName>
        <fullName evidence="1">Uncharacterized protein</fullName>
    </submittedName>
</protein>
<comment type="caution">
    <text evidence="1">The sequence shown here is derived from an EMBL/GenBank/DDBJ whole genome shotgun (WGS) entry which is preliminary data.</text>
</comment>
<accession>A0ACB8UI19</accession>
<gene>
    <name evidence="1" type="ORF">BDY19DRAFT_919440</name>
</gene>
<evidence type="ECO:0000313" key="1">
    <source>
        <dbReference type="EMBL" id="KAI0093884.1"/>
    </source>
</evidence>